<keyword evidence="2 4" id="KW-0472">Membrane</keyword>
<dbReference type="InterPro" id="IPR013320">
    <property type="entry name" value="ConA-like_dom_sf"/>
</dbReference>
<dbReference type="PANTHER" id="PTHR30329">
    <property type="entry name" value="STATOR ELEMENT OF FLAGELLAR MOTOR COMPLEX"/>
    <property type="match status" value="1"/>
</dbReference>
<dbReference type="InterPro" id="IPR036737">
    <property type="entry name" value="OmpA-like_sf"/>
</dbReference>
<dbReference type="AlphaFoldDB" id="A0AA37WHE1"/>
<evidence type="ECO:0000256" key="4">
    <source>
        <dbReference type="PROSITE-ProRule" id="PRU00473"/>
    </source>
</evidence>
<keyword evidence="5" id="KW-0732">Signal</keyword>
<dbReference type="SUPFAM" id="SSF49899">
    <property type="entry name" value="Concanavalin A-like lectins/glucanases"/>
    <property type="match status" value="1"/>
</dbReference>
<comment type="subcellular location">
    <subcellularLocation>
        <location evidence="1">Cell outer membrane</location>
    </subcellularLocation>
</comment>
<dbReference type="InterPro" id="IPR050330">
    <property type="entry name" value="Bact_OuterMem_StrucFunc"/>
</dbReference>
<evidence type="ECO:0000256" key="3">
    <source>
        <dbReference type="ARBA" id="ARBA00023237"/>
    </source>
</evidence>
<feature type="domain" description="OmpA-like" evidence="6">
    <location>
        <begin position="249"/>
        <end position="360"/>
    </location>
</feature>
<evidence type="ECO:0000313" key="7">
    <source>
        <dbReference type="EMBL" id="GLR18675.1"/>
    </source>
</evidence>
<dbReference type="Gene3D" id="3.30.1330.60">
    <property type="entry name" value="OmpA-like domain"/>
    <property type="match status" value="1"/>
</dbReference>
<dbReference type="PRINTS" id="PR01021">
    <property type="entry name" value="OMPADOMAIN"/>
</dbReference>
<dbReference type="CDD" id="cd01951">
    <property type="entry name" value="lectin_L-type"/>
    <property type="match status" value="1"/>
</dbReference>
<dbReference type="GO" id="GO:0005975">
    <property type="term" value="P:carbohydrate metabolic process"/>
    <property type="evidence" value="ECO:0007669"/>
    <property type="project" value="UniProtKB-ARBA"/>
</dbReference>
<reference evidence="7" key="2">
    <citation type="submission" date="2023-01" db="EMBL/GenBank/DDBJ databases">
        <title>Draft genome sequence of Portibacter lacus strain NBRC 108769.</title>
        <authorList>
            <person name="Sun Q."/>
            <person name="Mori K."/>
        </authorList>
    </citation>
    <scope>NUCLEOTIDE SEQUENCE</scope>
    <source>
        <strain evidence="7">NBRC 108769</strain>
    </source>
</reference>
<dbReference type="Pfam" id="PF00691">
    <property type="entry name" value="OmpA"/>
    <property type="match status" value="1"/>
</dbReference>
<keyword evidence="3" id="KW-0998">Cell outer membrane</keyword>
<keyword evidence="8" id="KW-1185">Reference proteome</keyword>
<proteinExistence type="predicted"/>
<protein>
    <recommendedName>
        <fullName evidence="6">OmpA-like domain-containing protein</fullName>
    </recommendedName>
</protein>
<dbReference type="InterPro" id="IPR006665">
    <property type="entry name" value="OmpA-like"/>
</dbReference>
<dbReference type="EMBL" id="BSOH01000021">
    <property type="protein sequence ID" value="GLR18675.1"/>
    <property type="molecule type" value="Genomic_DNA"/>
</dbReference>
<gene>
    <name evidence="7" type="ORF">GCM10007940_32910</name>
</gene>
<feature type="signal peptide" evidence="5">
    <location>
        <begin position="1"/>
        <end position="21"/>
    </location>
</feature>
<name>A0AA37WHE1_9BACT</name>
<sequence length="361" mass="40772">MKGYFSLVVLIMCFLSSSAQKVDFTIKDFILSGTTKVVGQDQFMLTDNKNWQGGGAWYKDDIDLNEPFNMEIEVYFGCSDEGADGIVFIFHPELRTGFAGEGMGFGGLFPSFGVEMDTYENYHLGDPSFDHVSLMAHGMLRHPFGITKPVSLDANKKNVEDCDYHKVKVAWNPSSSIFSFSFDGAMRIEEEIDLVEDVFEGNPNVYWGFTSATGGKYNKHLIKVKKIEFTENPSLKSEDKTALLRGDKYTLKKLNFSSGSTKLPDSAKPELDKLYHFLKRFPNHSVIIDSFTDSSGKESSNLRISKLRAEAVAKYLKSKGINENRLYFYGNGETNPIDSNDTEEGRKNNRRTEIRMKIIKV</sequence>
<reference evidence="7" key="1">
    <citation type="journal article" date="2014" name="Int. J. Syst. Evol. Microbiol.">
        <title>Complete genome sequence of Corynebacterium casei LMG S-19264T (=DSM 44701T), isolated from a smear-ripened cheese.</title>
        <authorList>
            <consortium name="US DOE Joint Genome Institute (JGI-PGF)"/>
            <person name="Walter F."/>
            <person name="Albersmeier A."/>
            <person name="Kalinowski J."/>
            <person name="Ruckert C."/>
        </authorList>
    </citation>
    <scope>NUCLEOTIDE SEQUENCE</scope>
    <source>
        <strain evidence="7">NBRC 108769</strain>
    </source>
</reference>
<dbReference type="PANTHER" id="PTHR30329:SF21">
    <property type="entry name" value="LIPOPROTEIN YIAD-RELATED"/>
    <property type="match status" value="1"/>
</dbReference>
<dbReference type="SUPFAM" id="SSF103088">
    <property type="entry name" value="OmpA-like"/>
    <property type="match status" value="1"/>
</dbReference>
<dbReference type="RefSeq" id="WP_235294202.1">
    <property type="nucleotide sequence ID" value="NZ_BSOH01000021.1"/>
</dbReference>
<evidence type="ECO:0000256" key="1">
    <source>
        <dbReference type="ARBA" id="ARBA00004442"/>
    </source>
</evidence>
<comment type="caution">
    <text evidence="7">The sequence shown here is derived from an EMBL/GenBank/DDBJ whole genome shotgun (WGS) entry which is preliminary data.</text>
</comment>
<dbReference type="Pfam" id="PF18483">
    <property type="entry name" value="Lectin_L-type_dom"/>
    <property type="match status" value="1"/>
</dbReference>
<dbReference type="GO" id="GO:0004553">
    <property type="term" value="F:hydrolase activity, hydrolyzing O-glycosyl compounds"/>
    <property type="evidence" value="ECO:0007669"/>
    <property type="project" value="UniProtKB-ARBA"/>
</dbReference>
<dbReference type="PROSITE" id="PS51123">
    <property type="entry name" value="OMPA_2"/>
    <property type="match status" value="1"/>
</dbReference>
<feature type="chain" id="PRO_5041274821" description="OmpA-like domain-containing protein" evidence="5">
    <location>
        <begin position="22"/>
        <end position="361"/>
    </location>
</feature>
<evidence type="ECO:0000256" key="2">
    <source>
        <dbReference type="ARBA" id="ARBA00023136"/>
    </source>
</evidence>
<dbReference type="GO" id="GO:0009279">
    <property type="term" value="C:cell outer membrane"/>
    <property type="evidence" value="ECO:0007669"/>
    <property type="project" value="UniProtKB-SubCell"/>
</dbReference>
<accession>A0AA37WHE1</accession>
<organism evidence="7 8">
    <name type="scientific">Portibacter lacus</name>
    <dbReference type="NCBI Taxonomy" id="1099794"/>
    <lineage>
        <taxon>Bacteria</taxon>
        <taxon>Pseudomonadati</taxon>
        <taxon>Bacteroidota</taxon>
        <taxon>Saprospiria</taxon>
        <taxon>Saprospirales</taxon>
        <taxon>Haliscomenobacteraceae</taxon>
        <taxon>Portibacter</taxon>
    </lineage>
</organism>
<evidence type="ECO:0000313" key="8">
    <source>
        <dbReference type="Proteomes" id="UP001156666"/>
    </source>
</evidence>
<evidence type="ECO:0000256" key="5">
    <source>
        <dbReference type="SAM" id="SignalP"/>
    </source>
</evidence>
<dbReference type="InterPro" id="IPR056573">
    <property type="entry name" value="Lectin_L-type_dom"/>
</dbReference>
<evidence type="ECO:0000259" key="6">
    <source>
        <dbReference type="PROSITE" id="PS51123"/>
    </source>
</evidence>
<dbReference type="CDD" id="cd07185">
    <property type="entry name" value="OmpA_C-like"/>
    <property type="match status" value="1"/>
</dbReference>
<dbReference type="Proteomes" id="UP001156666">
    <property type="component" value="Unassembled WGS sequence"/>
</dbReference>
<dbReference type="Gene3D" id="2.60.120.200">
    <property type="match status" value="1"/>
</dbReference>
<dbReference type="InterPro" id="IPR006664">
    <property type="entry name" value="OMP_bac"/>
</dbReference>